<dbReference type="RefSeq" id="WP_377043677.1">
    <property type="nucleotide sequence ID" value="NZ_JBHLUN010000005.1"/>
</dbReference>
<keyword evidence="1" id="KW-0175">Coiled coil</keyword>
<comment type="caution">
    <text evidence="2">The sequence shown here is derived from an EMBL/GenBank/DDBJ whole genome shotgun (WGS) entry which is preliminary data.</text>
</comment>
<protein>
    <submittedName>
        <fullName evidence="2">Uncharacterized protein</fullName>
    </submittedName>
</protein>
<feature type="coiled-coil region" evidence="1">
    <location>
        <begin position="28"/>
        <end position="55"/>
    </location>
</feature>
<evidence type="ECO:0000313" key="3">
    <source>
        <dbReference type="EMBL" id="MFC0411061.1"/>
    </source>
</evidence>
<sequence length="57" mass="6613">MGSDFFAFLRRWLIGSPADELLYRHAELNSLTEKAKRIRDRIAKTERRIAQLTGHGV</sequence>
<keyword evidence="4" id="KW-1185">Reference proteome</keyword>
<name>A0ABV6JQD8_9PROT</name>
<dbReference type="Proteomes" id="UP001589865">
    <property type="component" value="Unassembled WGS sequence"/>
</dbReference>
<evidence type="ECO:0000256" key="1">
    <source>
        <dbReference type="SAM" id="Coils"/>
    </source>
</evidence>
<evidence type="ECO:0000313" key="4">
    <source>
        <dbReference type="Proteomes" id="UP001589865"/>
    </source>
</evidence>
<dbReference type="EMBL" id="JBHLUN010000037">
    <property type="protein sequence ID" value="MFC0411061.1"/>
    <property type="molecule type" value="Genomic_DNA"/>
</dbReference>
<accession>A0ABV6JQD8</accession>
<dbReference type="EMBL" id="JBHLUN010000005">
    <property type="protein sequence ID" value="MFC0407943.1"/>
    <property type="molecule type" value="Genomic_DNA"/>
</dbReference>
<organism evidence="2 4">
    <name type="scientific">Roseomonas elaeocarpi</name>
    <dbReference type="NCBI Taxonomy" id="907779"/>
    <lineage>
        <taxon>Bacteria</taxon>
        <taxon>Pseudomonadati</taxon>
        <taxon>Pseudomonadota</taxon>
        <taxon>Alphaproteobacteria</taxon>
        <taxon>Acetobacterales</taxon>
        <taxon>Roseomonadaceae</taxon>
        <taxon>Roseomonas</taxon>
    </lineage>
</organism>
<proteinExistence type="predicted"/>
<gene>
    <name evidence="2" type="ORF">ACFFGY_06750</name>
    <name evidence="3" type="ORF">ACFFGY_22675</name>
</gene>
<reference evidence="2 4" key="1">
    <citation type="submission" date="2024-09" db="EMBL/GenBank/DDBJ databases">
        <authorList>
            <person name="Sun Q."/>
            <person name="Mori K."/>
        </authorList>
    </citation>
    <scope>NUCLEOTIDE SEQUENCE [LARGE SCALE GENOMIC DNA]</scope>
    <source>
        <strain evidence="2 4">TBRC 5777</strain>
    </source>
</reference>
<evidence type="ECO:0000313" key="2">
    <source>
        <dbReference type="EMBL" id="MFC0407943.1"/>
    </source>
</evidence>